<evidence type="ECO:0000313" key="3">
    <source>
        <dbReference type="Proteomes" id="UP000030149"/>
    </source>
</evidence>
<keyword evidence="3" id="KW-1185">Reference proteome</keyword>
<proteinExistence type="predicted"/>
<dbReference type="AlphaFoldDB" id="V6SC21"/>
<evidence type="ECO:0000313" key="2">
    <source>
        <dbReference type="EMBL" id="KGO96078.1"/>
    </source>
</evidence>
<protein>
    <recommendedName>
        <fullName evidence="4">Uridine kinase</fullName>
    </recommendedName>
</protein>
<comment type="caution">
    <text evidence="2">The sequence shown here is derived from an EMBL/GenBank/DDBJ whole genome shotgun (WGS) entry which is preliminary data.</text>
</comment>
<gene>
    <name evidence="2" type="ORF">Q767_07395</name>
</gene>
<dbReference type="EMBL" id="JRLZ01000005">
    <property type="protein sequence ID" value="KGO96078.1"/>
    <property type="molecule type" value="Genomic_DNA"/>
</dbReference>
<dbReference type="eggNOG" id="ENOG5030ZEA">
    <property type="taxonomic scope" value="Bacteria"/>
</dbReference>
<accession>V6SC21</accession>
<name>V6SC21_9FLAO</name>
<keyword evidence="1" id="KW-0732">Signal</keyword>
<feature type="signal peptide" evidence="1">
    <location>
        <begin position="1"/>
        <end position="19"/>
    </location>
</feature>
<dbReference type="RefSeq" id="WP_023573217.1">
    <property type="nucleotide sequence ID" value="NZ_AVCS01000008.1"/>
</dbReference>
<organism evidence="2 3">
    <name type="scientific">Flavobacterium enshiense DK69</name>
    <dbReference type="NCBI Taxonomy" id="1107311"/>
    <lineage>
        <taxon>Bacteria</taxon>
        <taxon>Pseudomonadati</taxon>
        <taxon>Bacteroidota</taxon>
        <taxon>Flavobacteriia</taxon>
        <taxon>Flavobacteriales</taxon>
        <taxon>Flavobacteriaceae</taxon>
        <taxon>Flavobacterium</taxon>
    </lineage>
</organism>
<evidence type="ECO:0008006" key="4">
    <source>
        <dbReference type="Google" id="ProtNLM"/>
    </source>
</evidence>
<feature type="chain" id="PRO_5004750752" description="Uridine kinase" evidence="1">
    <location>
        <begin position="20"/>
        <end position="175"/>
    </location>
</feature>
<reference evidence="2 3" key="2">
    <citation type="journal article" date="2015" name="Stand. Genomic Sci.">
        <title>High quality draft genomic sequence of Flavobacterium enshiense DK69(T) and comparison among Flavobacterium genomes.</title>
        <authorList>
            <person name="Zeng Z."/>
            <person name="Chen C."/>
            <person name="Du H."/>
            <person name="Wang G."/>
            <person name="Li M."/>
        </authorList>
    </citation>
    <scope>NUCLEOTIDE SEQUENCE [LARGE SCALE GENOMIC DNA]</scope>
    <source>
        <strain evidence="2 3">DK69</strain>
    </source>
</reference>
<dbReference type="Proteomes" id="UP000030149">
    <property type="component" value="Unassembled WGS sequence"/>
</dbReference>
<reference evidence="3" key="1">
    <citation type="submission" date="2013-09" db="EMBL/GenBank/DDBJ databases">
        <authorList>
            <person name="Zeng Z."/>
            <person name="Chen C."/>
        </authorList>
    </citation>
    <scope>NUCLEOTIDE SEQUENCE [LARGE SCALE GENOMIC DNA]</scope>
    <source>
        <strain evidence="3">DK69</strain>
    </source>
</reference>
<evidence type="ECO:0000256" key="1">
    <source>
        <dbReference type="SAM" id="SignalP"/>
    </source>
</evidence>
<sequence length="175" mass="20605">MKYKLTLLFFIFINSIAISQNLSNLDVKYGFNKFKLESSYTLHKNNLSYKTTDNNVKYYEYIGKDIKSVFGVKIDEIWLGYYKNRLYTISIDFGAISDSESQNIIKELKKMFGYQELITNSEGETYKYEWAIAWETQKTYLQANRMSCSFQFKPCAVSIFVNSKKIETEILNSKF</sequence>
<dbReference type="PATRIC" id="fig|1107311.3.peg.1176"/>